<dbReference type="Proteomes" id="UP001046870">
    <property type="component" value="Chromosome 24"/>
</dbReference>
<dbReference type="InterPro" id="IPR009724">
    <property type="entry name" value="TMEM70"/>
</dbReference>
<evidence type="ECO:0000256" key="2">
    <source>
        <dbReference type="SAM" id="Phobius"/>
    </source>
</evidence>
<evidence type="ECO:0000313" key="3">
    <source>
        <dbReference type="EMBL" id="KAG7455470.1"/>
    </source>
</evidence>
<accession>A0A9D3PA94</accession>
<feature type="transmembrane region" description="Helical" evidence="2">
    <location>
        <begin position="147"/>
        <end position="170"/>
    </location>
</feature>
<dbReference type="AlphaFoldDB" id="A0A9D3PA94"/>
<keyword evidence="2" id="KW-0472">Membrane</keyword>
<organism evidence="3 4">
    <name type="scientific">Megalops atlanticus</name>
    <name type="common">Tarpon</name>
    <name type="synonym">Clupea gigantea</name>
    <dbReference type="NCBI Taxonomy" id="7932"/>
    <lineage>
        <taxon>Eukaryota</taxon>
        <taxon>Metazoa</taxon>
        <taxon>Chordata</taxon>
        <taxon>Craniata</taxon>
        <taxon>Vertebrata</taxon>
        <taxon>Euteleostomi</taxon>
        <taxon>Actinopterygii</taxon>
        <taxon>Neopterygii</taxon>
        <taxon>Teleostei</taxon>
        <taxon>Elopiformes</taxon>
        <taxon>Megalopidae</taxon>
        <taxon>Megalops</taxon>
    </lineage>
</organism>
<feature type="transmembrane region" description="Helical" evidence="2">
    <location>
        <begin position="118"/>
        <end position="135"/>
    </location>
</feature>
<keyword evidence="2" id="KW-0812">Transmembrane</keyword>
<dbReference type="Pfam" id="PF06979">
    <property type="entry name" value="TMEM70"/>
    <property type="match status" value="1"/>
</dbReference>
<dbReference type="EMBL" id="JAFDVH010000024">
    <property type="protein sequence ID" value="KAG7455470.1"/>
    <property type="molecule type" value="Genomic_DNA"/>
</dbReference>
<dbReference type="GO" id="GO:0033615">
    <property type="term" value="P:mitochondrial proton-transporting ATP synthase complex assembly"/>
    <property type="evidence" value="ECO:0007669"/>
    <property type="project" value="TreeGrafter"/>
</dbReference>
<evidence type="ECO:0000256" key="1">
    <source>
        <dbReference type="ARBA" id="ARBA00005280"/>
    </source>
</evidence>
<keyword evidence="2" id="KW-1133">Transmembrane helix</keyword>
<evidence type="ECO:0000313" key="4">
    <source>
        <dbReference type="Proteomes" id="UP001046870"/>
    </source>
</evidence>
<comment type="caution">
    <text evidence="3">The sequence shown here is derived from an EMBL/GenBank/DDBJ whole genome shotgun (WGS) entry which is preliminary data.</text>
</comment>
<dbReference type="PANTHER" id="PTHR13281:SF0">
    <property type="entry name" value="TRANSMEMBRANE PROTEIN 70, MITOCHONDRIAL"/>
    <property type="match status" value="1"/>
</dbReference>
<dbReference type="GO" id="GO:0031966">
    <property type="term" value="C:mitochondrial membrane"/>
    <property type="evidence" value="ECO:0007669"/>
    <property type="project" value="TreeGrafter"/>
</dbReference>
<proteinExistence type="inferred from homology"/>
<reference evidence="3" key="1">
    <citation type="submission" date="2021-01" db="EMBL/GenBank/DDBJ databases">
        <authorList>
            <person name="Zahm M."/>
            <person name="Roques C."/>
            <person name="Cabau C."/>
            <person name="Klopp C."/>
            <person name="Donnadieu C."/>
            <person name="Jouanno E."/>
            <person name="Lampietro C."/>
            <person name="Louis A."/>
            <person name="Herpin A."/>
            <person name="Echchiki A."/>
            <person name="Berthelot C."/>
            <person name="Parey E."/>
            <person name="Roest-Crollius H."/>
            <person name="Braasch I."/>
            <person name="Postlethwait J."/>
            <person name="Bobe J."/>
            <person name="Montfort J."/>
            <person name="Bouchez O."/>
            <person name="Begum T."/>
            <person name="Mejri S."/>
            <person name="Adams A."/>
            <person name="Chen W.-J."/>
            <person name="Guiguen Y."/>
        </authorList>
    </citation>
    <scope>NUCLEOTIDE SEQUENCE</scope>
    <source>
        <strain evidence="3">YG-15Mar2019-1</strain>
        <tissue evidence="3">Brain</tissue>
    </source>
</reference>
<comment type="similarity">
    <text evidence="1">Belongs to the TMEM70 family.</text>
</comment>
<dbReference type="PANTHER" id="PTHR13281">
    <property type="entry name" value="TRANSMEMBRANE PROTEIN 70, MITOCHONDRIAL"/>
    <property type="match status" value="1"/>
</dbReference>
<sequence length="265" mass="29858">MLCVSVVRGLQTSFGGQPIFSHFHRIGIGQMSTFRCFNALPKRSGINTHYTCLSLTNEENLLPATRRSLLRNVGINKVRSSSAHTTWRCFSSSSERNSDLGQLIYTGNLGRAVLGVKFFSYSTSMFSLCVMPYLMLKTGLGAQSLAIQVATCGVIGFFTFISPLLLHLVTKGYVVRLYHRRDTDTYTAITYSALLVEKKTVFHQREVSVPDVSRMFTSFYANKKPMLVNPFLFPLPHDYNHLMGYDKPFSFEMDELDKPDGNKDA</sequence>
<dbReference type="OrthoDB" id="156886at2759"/>
<dbReference type="InterPro" id="IPR045325">
    <property type="entry name" value="TMEM70/TMEM186/TMEM223"/>
</dbReference>
<name>A0A9D3PA94_MEGAT</name>
<keyword evidence="4" id="KW-1185">Reference proteome</keyword>
<evidence type="ECO:0008006" key="5">
    <source>
        <dbReference type="Google" id="ProtNLM"/>
    </source>
</evidence>
<protein>
    <recommendedName>
        <fullName evidence="5">Transmembrane protein 70</fullName>
    </recommendedName>
</protein>
<gene>
    <name evidence="3" type="ORF">MATL_G00256960</name>
</gene>